<keyword evidence="1" id="KW-0812">Transmembrane</keyword>
<evidence type="ECO:0000313" key="2">
    <source>
        <dbReference type="EMBL" id="GES99809.1"/>
    </source>
</evidence>
<evidence type="ECO:0000313" key="3">
    <source>
        <dbReference type="Proteomes" id="UP000615446"/>
    </source>
</evidence>
<keyword evidence="1" id="KW-1133">Transmembrane helix</keyword>
<reference evidence="2" key="1">
    <citation type="submission" date="2019-10" db="EMBL/GenBank/DDBJ databases">
        <title>Conservation and host-specific expression of non-tandemly repeated heterogenous ribosome RNA gene in arbuscular mycorrhizal fungi.</title>
        <authorList>
            <person name="Maeda T."/>
            <person name="Kobayashi Y."/>
            <person name="Nakagawa T."/>
            <person name="Ezawa T."/>
            <person name="Yamaguchi K."/>
            <person name="Bino T."/>
            <person name="Nishimoto Y."/>
            <person name="Shigenobu S."/>
            <person name="Kawaguchi M."/>
        </authorList>
    </citation>
    <scope>NUCLEOTIDE SEQUENCE</scope>
    <source>
        <strain evidence="2">HR1</strain>
    </source>
</reference>
<proteinExistence type="predicted"/>
<sequence length="126" mass="14108">MLKEHDGFFEGKLLIPDGSSFFKNVRRSISMGAVAGAVAVAIITKLIITGQVSLINIIGLICSMIGLFMSRKAFIKGTRTRIDDPNSCIILVLKKKKISKVKKPMKKPMKKLKFALKRQKLVRRSY</sequence>
<feature type="transmembrane region" description="Helical" evidence="1">
    <location>
        <begin position="54"/>
        <end position="71"/>
    </location>
</feature>
<dbReference type="AlphaFoldDB" id="A0A8H3MB97"/>
<organism evidence="2 3">
    <name type="scientific">Rhizophagus clarus</name>
    <dbReference type="NCBI Taxonomy" id="94130"/>
    <lineage>
        <taxon>Eukaryota</taxon>
        <taxon>Fungi</taxon>
        <taxon>Fungi incertae sedis</taxon>
        <taxon>Mucoromycota</taxon>
        <taxon>Glomeromycotina</taxon>
        <taxon>Glomeromycetes</taxon>
        <taxon>Glomerales</taxon>
        <taxon>Glomeraceae</taxon>
        <taxon>Rhizophagus</taxon>
    </lineage>
</organism>
<gene>
    <name evidence="2" type="ORF">RCL2_002629000</name>
</gene>
<keyword evidence="1" id="KW-0472">Membrane</keyword>
<name>A0A8H3MB97_9GLOM</name>
<dbReference type="EMBL" id="BLAL01000285">
    <property type="protein sequence ID" value="GES99809.1"/>
    <property type="molecule type" value="Genomic_DNA"/>
</dbReference>
<accession>A0A8H3MB97</accession>
<dbReference type="Proteomes" id="UP000615446">
    <property type="component" value="Unassembled WGS sequence"/>
</dbReference>
<comment type="caution">
    <text evidence="2">The sequence shown here is derived from an EMBL/GenBank/DDBJ whole genome shotgun (WGS) entry which is preliminary data.</text>
</comment>
<protein>
    <submittedName>
        <fullName evidence="2">Uncharacterized protein</fullName>
    </submittedName>
</protein>
<evidence type="ECO:0000256" key="1">
    <source>
        <dbReference type="SAM" id="Phobius"/>
    </source>
</evidence>